<reference evidence="4 5" key="1">
    <citation type="submission" date="2015-07" db="EMBL/GenBank/DDBJ databases">
        <title>Genome sequencing of Kibdelosporangium phytohabitans.</title>
        <authorList>
            <person name="Qin S."/>
            <person name="Xing K."/>
        </authorList>
    </citation>
    <scope>NUCLEOTIDE SEQUENCE [LARGE SCALE GENOMIC DNA]</scope>
    <source>
        <strain evidence="4 5">KLBMP1111</strain>
    </source>
</reference>
<dbReference type="STRING" id="860235.AOZ06_52665"/>
<organism evidence="4 5">
    <name type="scientific">Kibdelosporangium phytohabitans</name>
    <dbReference type="NCBI Taxonomy" id="860235"/>
    <lineage>
        <taxon>Bacteria</taxon>
        <taxon>Bacillati</taxon>
        <taxon>Actinomycetota</taxon>
        <taxon>Actinomycetes</taxon>
        <taxon>Pseudonocardiales</taxon>
        <taxon>Pseudonocardiaceae</taxon>
        <taxon>Kibdelosporangium</taxon>
    </lineage>
</organism>
<dbReference type="Proteomes" id="UP000063699">
    <property type="component" value="Chromosome"/>
</dbReference>
<feature type="transmembrane region" description="Helical" evidence="2">
    <location>
        <begin position="304"/>
        <end position="323"/>
    </location>
</feature>
<feature type="region of interest" description="Disordered" evidence="1">
    <location>
        <begin position="164"/>
        <end position="216"/>
    </location>
</feature>
<keyword evidence="3" id="KW-0732">Signal</keyword>
<protein>
    <submittedName>
        <fullName evidence="4">Uncharacterized protein</fullName>
    </submittedName>
</protein>
<gene>
    <name evidence="4" type="ORF">AOZ06_52665</name>
</gene>
<dbReference type="OrthoDB" id="3691936at2"/>
<keyword evidence="2" id="KW-0812">Transmembrane</keyword>
<keyword evidence="2" id="KW-0472">Membrane</keyword>
<name>A0A0N9IGR7_9PSEU</name>
<evidence type="ECO:0000256" key="3">
    <source>
        <dbReference type="SAM" id="SignalP"/>
    </source>
</evidence>
<dbReference type="KEGG" id="kphy:AOZ06_52665"/>
<proteinExistence type="predicted"/>
<accession>A0A0N9IGR7</accession>
<dbReference type="AlphaFoldDB" id="A0A0N9IGR7"/>
<evidence type="ECO:0000313" key="5">
    <source>
        <dbReference type="Proteomes" id="UP000063699"/>
    </source>
</evidence>
<keyword evidence="5" id="KW-1185">Reference proteome</keyword>
<feature type="signal peptide" evidence="3">
    <location>
        <begin position="1"/>
        <end position="24"/>
    </location>
</feature>
<dbReference type="EMBL" id="CP012752">
    <property type="protein sequence ID" value="ALG15729.1"/>
    <property type="molecule type" value="Genomic_DNA"/>
</dbReference>
<feature type="compositionally biased region" description="Gly residues" evidence="1">
    <location>
        <begin position="182"/>
        <end position="200"/>
    </location>
</feature>
<sequence length="329" mass="31776">MAAAFAVAIVVLTSSLLGGSTAVAATPVVIGSCAATVQGAAGTPIQLKPAAVLEPVVNIVRALDPLNLITPTVRSVFAALPPIPIGAIPVGGGYITAGQIASGVIKELNKIPLVGPIIGGVAKGVQDTLAGLCGVTVQVANTAAAQAQDTTGALANKANELARSMAPGAGGSKPGTGKPPTNGGGQTGKPPAGGGGGGVAPGAPPPVQTTLPVIGGLPSAPTLSGWTGLNTGRSPMTDYSTIPFAQAGLYAPSPAVRYGSGVPGYSPQFGILGVDNPPNDGVQAAGHAEAIGGTSGRNDIDVSVLLAVLALSGVTAALVRTWVLRKAAV</sequence>
<evidence type="ECO:0000256" key="2">
    <source>
        <dbReference type="SAM" id="Phobius"/>
    </source>
</evidence>
<feature type="chain" id="PRO_5006036143" evidence="3">
    <location>
        <begin position="25"/>
        <end position="329"/>
    </location>
</feature>
<evidence type="ECO:0000313" key="4">
    <source>
        <dbReference type="EMBL" id="ALG15729.1"/>
    </source>
</evidence>
<keyword evidence="2" id="KW-1133">Transmembrane helix</keyword>
<evidence type="ECO:0000256" key="1">
    <source>
        <dbReference type="SAM" id="MobiDB-lite"/>
    </source>
</evidence>